<name>A0AAE0EZR0_9CHLO</name>
<dbReference type="EMBL" id="LGRX02029479">
    <property type="protein sequence ID" value="KAK3246786.1"/>
    <property type="molecule type" value="Genomic_DNA"/>
</dbReference>
<reference evidence="1 2" key="1">
    <citation type="journal article" date="2015" name="Genome Biol. Evol.">
        <title>Comparative Genomics of a Bacterivorous Green Alga Reveals Evolutionary Causalities and Consequences of Phago-Mixotrophic Mode of Nutrition.</title>
        <authorList>
            <person name="Burns J.A."/>
            <person name="Paasch A."/>
            <person name="Narechania A."/>
            <person name="Kim E."/>
        </authorList>
    </citation>
    <scope>NUCLEOTIDE SEQUENCE [LARGE SCALE GENOMIC DNA]</scope>
    <source>
        <strain evidence="1 2">PLY_AMNH</strain>
    </source>
</reference>
<proteinExistence type="predicted"/>
<protein>
    <submittedName>
        <fullName evidence="1">Uncharacterized protein</fullName>
    </submittedName>
</protein>
<keyword evidence="2" id="KW-1185">Reference proteome</keyword>
<dbReference type="InterPro" id="IPR036410">
    <property type="entry name" value="HSP_DnaJ_Cys-rich_dom_sf"/>
</dbReference>
<organism evidence="1 2">
    <name type="scientific">Cymbomonas tetramitiformis</name>
    <dbReference type="NCBI Taxonomy" id="36881"/>
    <lineage>
        <taxon>Eukaryota</taxon>
        <taxon>Viridiplantae</taxon>
        <taxon>Chlorophyta</taxon>
        <taxon>Pyramimonadophyceae</taxon>
        <taxon>Pyramimonadales</taxon>
        <taxon>Pyramimonadaceae</taxon>
        <taxon>Cymbomonas</taxon>
    </lineage>
</organism>
<evidence type="ECO:0000313" key="2">
    <source>
        <dbReference type="Proteomes" id="UP001190700"/>
    </source>
</evidence>
<gene>
    <name evidence="1" type="ORF">CYMTET_43692</name>
</gene>
<accession>A0AAE0EZR0</accession>
<comment type="caution">
    <text evidence="1">The sequence shown here is derived from an EMBL/GenBank/DDBJ whole genome shotgun (WGS) entry which is preliminary data.</text>
</comment>
<dbReference type="Proteomes" id="UP001190700">
    <property type="component" value="Unassembled WGS sequence"/>
</dbReference>
<evidence type="ECO:0000313" key="1">
    <source>
        <dbReference type="EMBL" id="KAK3246786.1"/>
    </source>
</evidence>
<dbReference type="AlphaFoldDB" id="A0AAE0EZR0"/>
<sequence length="157" mass="16842">MKAVTVVPEEVTASWKCMGYFRASRSSSKLLDEGFAKRARRVKPGRALVNSSLADVASDGGYFIAGAILAYPFARSAAVKIIQQTRPIRCDICDGVGHNTCAMCKGRGRLGNVSSAFDFSMQSIYSDVEFSLVNRSGDVESALIKAGFFAKTVVARG</sequence>
<dbReference type="SUPFAM" id="SSF57938">
    <property type="entry name" value="DnaJ/Hsp40 cysteine-rich domain"/>
    <property type="match status" value="1"/>
</dbReference>